<name>N8RTY2_9GAMM</name>
<comment type="caution">
    <text evidence="2">The sequence shown here is derived from an EMBL/GenBank/DDBJ whole genome shotgun (WGS) entry which is preliminary data.</text>
</comment>
<dbReference type="RefSeq" id="WP_004681206.1">
    <property type="nucleotide sequence ID" value="NZ_AIEB01000036.1"/>
</dbReference>
<dbReference type="AlphaFoldDB" id="N8RTY2"/>
<dbReference type="Proteomes" id="UP000023776">
    <property type="component" value="Unassembled WGS sequence"/>
</dbReference>
<sequence length="352" mass="40445">MNKITVDKPIIPDNRFGHDGELEMRRRLPSPIYQWDKFTLNNMIQREVGLGMSRFIGAQNFFFVATSDKNGNCDASFISTFTHQKIDEIFPTCLILDNRKELIFPYFDDDTFVKNIKNIKENPHVGLIFIDFIRIGRIRINGKAFLEELTDEVKAIWPRCVGYVRVLIEHAYGNCPARIPKLYPIELIENDLNEVNQLYPLWEHSIFQLRKSNKIELELVEFIESQSFFFIATANNDGHCDASFRGTQGDHGSGKKLPVAKVFNDGKTLIFPDYSGNALYNSLGNILLNPKISMVFVDFTRIGILKVTGQVFIEEVNTDVKNIWPEAQAFLRVEIEEIDGNCTEIIPRMIPL</sequence>
<keyword evidence="3" id="KW-1185">Reference proteome</keyword>
<dbReference type="Gene3D" id="2.30.110.10">
    <property type="entry name" value="Electron Transport, Fmn-binding Protein, Chain A"/>
    <property type="match status" value="2"/>
</dbReference>
<proteinExistence type="predicted"/>
<dbReference type="HOGENOM" id="CLU_786727_0_0_6"/>
<dbReference type="PATRIC" id="fig|981333.9.peg.818"/>
<feature type="domain" description="Pyridoxamine 5'-phosphate oxidase N-terminal" evidence="1">
    <location>
        <begin position="54"/>
        <end position="151"/>
    </location>
</feature>
<dbReference type="EMBL" id="APOM01000026">
    <property type="protein sequence ID" value="ENU36994.1"/>
    <property type="molecule type" value="Genomic_DNA"/>
</dbReference>
<organism evidence="2 3">
    <name type="scientific">Acinetobacter parvus DSM 16617 = CIP 108168</name>
    <dbReference type="NCBI Taxonomy" id="981333"/>
    <lineage>
        <taxon>Bacteria</taxon>
        <taxon>Pseudomonadati</taxon>
        <taxon>Pseudomonadota</taxon>
        <taxon>Gammaproteobacteria</taxon>
        <taxon>Moraxellales</taxon>
        <taxon>Moraxellaceae</taxon>
        <taxon>Acinetobacter</taxon>
    </lineage>
</organism>
<dbReference type="SUPFAM" id="SSF50475">
    <property type="entry name" value="FMN-binding split barrel"/>
    <property type="match status" value="2"/>
</dbReference>
<accession>N8RTY2</accession>
<dbReference type="PANTHER" id="PTHR42815:SF2">
    <property type="entry name" value="FAD-BINDING, PUTATIVE (AFU_ORTHOLOGUE AFUA_6G07600)-RELATED"/>
    <property type="match status" value="1"/>
</dbReference>
<reference evidence="2 3" key="1">
    <citation type="submission" date="2013-02" db="EMBL/GenBank/DDBJ databases">
        <title>The Genome Sequence of Acinetobacter parvus CIP 108168.</title>
        <authorList>
            <consortium name="The Broad Institute Genome Sequencing Platform"/>
            <consortium name="The Broad Institute Genome Sequencing Center for Infectious Disease"/>
            <person name="Cerqueira G."/>
            <person name="Feldgarden M."/>
            <person name="Courvalin P."/>
            <person name="Perichon B."/>
            <person name="Grillot-Courvalin C."/>
            <person name="Clermont D."/>
            <person name="Rocha E."/>
            <person name="Yoon E.-J."/>
            <person name="Nemec A."/>
            <person name="Walker B."/>
            <person name="Young S.K."/>
            <person name="Zeng Q."/>
            <person name="Gargeya S."/>
            <person name="Fitzgerald M."/>
            <person name="Haas B."/>
            <person name="Abouelleil A."/>
            <person name="Alvarado L."/>
            <person name="Arachchi H.M."/>
            <person name="Berlin A.M."/>
            <person name="Chapman S.B."/>
            <person name="Dewar J."/>
            <person name="Goldberg J."/>
            <person name="Griggs A."/>
            <person name="Gujja S."/>
            <person name="Hansen M."/>
            <person name="Howarth C."/>
            <person name="Imamovic A."/>
            <person name="Larimer J."/>
            <person name="McCowan C."/>
            <person name="Murphy C."/>
            <person name="Neiman D."/>
            <person name="Pearson M."/>
            <person name="Priest M."/>
            <person name="Roberts A."/>
            <person name="Saif S."/>
            <person name="Shea T."/>
            <person name="Sisk P."/>
            <person name="Sykes S."/>
            <person name="Wortman J."/>
            <person name="Nusbaum C."/>
            <person name="Birren B."/>
        </authorList>
    </citation>
    <scope>NUCLEOTIDE SEQUENCE [LARGE SCALE GENOMIC DNA]</scope>
    <source>
        <strain evidence="2 3">CIP 108168</strain>
    </source>
</reference>
<feature type="domain" description="Pyridoxamine 5'-phosphate oxidase N-terminal" evidence="1">
    <location>
        <begin position="218"/>
        <end position="314"/>
    </location>
</feature>
<gene>
    <name evidence="2" type="ORF">F988_00801</name>
</gene>
<dbReference type="PANTHER" id="PTHR42815">
    <property type="entry name" value="FAD-BINDING, PUTATIVE (AFU_ORTHOLOGUE AFUA_6G07600)-RELATED"/>
    <property type="match status" value="1"/>
</dbReference>
<dbReference type="InterPro" id="IPR012349">
    <property type="entry name" value="Split_barrel_FMN-bd"/>
</dbReference>
<evidence type="ECO:0000313" key="3">
    <source>
        <dbReference type="Proteomes" id="UP000023776"/>
    </source>
</evidence>
<evidence type="ECO:0000259" key="1">
    <source>
        <dbReference type="Pfam" id="PF01243"/>
    </source>
</evidence>
<evidence type="ECO:0000313" key="2">
    <source>
        <dbReference type="EMBL" id="ENU36994.1"/>
    </source>
</evidence>
<dbReference type="Pfam" id="PF01243">
    <property type="entry name" value="PNPOx_N"/>
    <property type="match status" value="2"/>
</dbReference>
<dbReference type="InterPro" id="IPR011576">
    <property type="entry name" value="Pyridox_Oxase_N"/>
</dbReference>
<dbReference type="GeneID" id="99692092"/>
<protein>
    <recommendedName>
        <fullName evidence="1">Pyridoxamine 5'-phosphate oxidase N-terminal domain-containing protein</fullName>
    </recommendedName>
</protein>